<dbReference type="Gene3D" id="3.30.530.20">
    <property type="match status" value="1"/>
</dbReference>
<evidence type="ECO:0000313" key="4">
    <source>
        <dbReference type="Proteomes" id="UP001267290"/>
    </source>
</evidence>
<evidence type="ECO:0000313" key="3">
    <source>
        <dbReference type="EMBL" id="MDR6554708.1"/>
    </source>
</evidence>
<organism evidence="3 4">
    <name type="scientific">Paenibacillus qinlingensis</name>
    <dbReference type="NCBI Taxonomy" id="1837343"/>
    <lineage>
        <taxon>Bacteria</taxon>
        <taxon>Bacillati</taxon>
        <taxon>Bacillota</taxon>
        <taxon>Bacilli</taxon>
        <taxon>Bacillales</taxon>
        <taxon>Paenibacillaceae</taxon>
        <taxon>Paenibacillus</taxon>
    </lineage>
</organism>
<evidence type="ECO:0000259" key="2">
    <source>
        <dbReference type="Pfam" id="PF08327"/>
    </source>
</evidence>
<gene>
    <name evidence="3" type="ORF">J2736_005939</name>
</gene>
<comment type="caution">
    <text evidence="3">The sequence shown here is derived from an EMBL/GenBank/DDBJ whole genome shotgun (WGS) entry which is preliminary data.</text>
</comment>
<comment type="similarity">
    <text evidence="1">Belongs to the AHA1 family.</text>
</comment>
<dbReference type="Pfam" id="PF08327">
    <property type="entry name" value="AHSA1"/>
    <property type="match status" value="1"/>
</dbReference>
<sequence>MMKQNAFEMTGNGSEVQLEITRIVKAPLELVYSVWTQPEHLAAWWGPTGMELTVKSLDVRPGGIFHYGMKSPEGFEMFGRFSYREVEAPTKLVYVTSFADSEGNIIRAPFSAVFPLEIITELTMTEEDGHTVITMKGGPINATEEEIAFYASMKGSMEQGFGGTFKQLDEYLAKFTG</sequence>
<keyword evidence="4" id="KW-1185">Reference proteome</keyword>
<dbReference type="InterPro" id="IPR023393">
    <property type="entry name" value="START-like_dom_sf"/>
</dbReference>
<protein>
    <submittedName>
        <fullName evidence="3">Uncharacterized protein YndB with AHSA1/START domain</fullName>
    </submittedName>
</protein>
<feature type="domain" description="Activator of Hsp90 ATPase homologue 1/2-like C-terminal" evidence="2">
    <location>
        <begin position="25"/>
        <end position="172"/>
    </location>
</feature>
<accession>A0ABU1P4T3</accession>
<dbReference type="CDD" id="cd07814">
    <property type="entry name" value="SRPBCC_CalC_Aha1-like"/>
    <property type="match status" value="1"/>
</dbReference>
<proteinExistence type="inferred from homology"/>
<dbReference type="InterPro" id="IPR013538">
    <property type="entry name" value="ASHA1/2-like_C"/>
</dbReference>
<dbReference type="SUPFAM" id="SSF55961">
    <property type="entry name" value="Bet v1-like"/>
    <property type="match status" value="1"/>
</dbReference>
<dbReference type="Proteomes" id="UP001267290">
    <property type="component" value="Unassembled WGS sequence"/>
</dbReference>
<evidence type="ECO:0000256" key="1">
    <source>
        <dbReference type="ARBA" id="ARBA00006817"/>
    </source>
</evidence>
<dbReference type="RefSeq" id="WP_310502125.1">
    <property type="nucleotide sequence ID" value="NZ_JAVDSB010000019.1"/>
</dbReference>
<reference evidence="3 4" key="1">
    <citation type="submission" date="2023-07" db="EMBL/GenBank/DDBJ databases">
        <title>Sorghum-associated microbial communities from plants grown in Nebraska, USA.</title>
        <authorList>
            <person name="Schachtman D."/>
        </authorList>
    </citation>
    <scope>NUCLEOTIDE SEQUENCE [LARGE SCALE GENOMIC DNA]</scope>
    <source>
        <strain evidence="3 4">CC258</strain>
    </source>
</reference>
<name>A0ABU1P4T3_9BACL</name>
<dbReference type="EMBL" id="JAVDSB010000019">
    <property type="protein sequence ID" value="MDR6554708.1"/>
    <property type="molecule type" value="Genomic_DNA"/>
</dbReference>